<evidence type="ECO:0000313" key="4">
    <source>
        <dbReference type="WBParaSite" id="ASIM_0001997801-mRNA-1"/>
    </source>
</evidence>
<dbReference type="Proteomes" id="UP000267096">
    <property type="component" value="Unassembled WGS sequence"/>
</dbReference>
<reference evidence="4" key="1">
    <citation type="submission" date="2017-02" db="UniProtKB">
        <authorList>
            <consortium name="WormBaseParasite"/>
        </authorList>
    </citation>
    <scope>IDENTIFICATION</scope>
</reference>
<proteinExistence type="predicted"/>
<evidence type="ECO:0000256" key="1">
    <source>
        <dbReference type="SAM" id="MobiDB-lite"/>
    </source>
</evidence>
<organism evidence="4">
    <name type="scientific">Anisakis simplex</name>
    <name type="common">Herring worm</name>
    <dbReference type="NCBI Taxonomy" id="6269"/>
    <lineage>
        <taxon>Eukaryota</taxon>
        <taxon>Metazoa</taxon>
        <taxon>Ecdysozoa</taxon>
        <taxon>Nematoda</taxon>
        <taxon>Chromadorea</taxon>
        <taxon>Rhabditida</taxon>
        <taxon>Spirurina</taxon>
        <taxon>Ascaridomorpha</taxon>
        <taxon>Ascaridoidea</taxon>
        <taxon>Anisakidae</taxon>
        <taxon>Anisakis</taxon>
        <taxon>Anisakis simplex complex</taxon>
    </lineage>
</organism>
<protein>
    <submittedName>
        <fullName evidence="2 4">Uncharacterized protein</fullName>
    </submittedName>
</protein>
<dbReference type="WBParaSite" id="ASIM_0001997801-mRNA-1">
    <property type="protein sequence ID" value="ASIM_0001997801-mRNA-1"/>
    <property type="gene ID" value="ASIM_0001997801"/>
</dbReference>
<evidence type="ECO:0000313" key="2">
    <source>
        <dbReference type="EMBL" id="VDK69122.1"/>
    </source>
</evidence>
<accession>A0A0M3KG66</accession>
<dbReference type="AlphaFoldDB" id="A0A0M3KG66"/>
<sequence length="61" mass="6828">MTSSPSVSFSTSEKSTNPSSDSTAKGLTRYKSVPHGQQQQMDLDHRRGDHDEQSCEQLVRF</sequence>
<feature type="compositionally biased region" description="Low complexity" evidence="1">
    <location>
        <begin position="1"/>
        <end position="16"/>
    </location>
</feature>
<feature type="region of interest" description="Disordered" evidence="1">
    <location>
        <begin position="1"/>
        <end position="61"/>
    </location>
</feature>
<evidence type="ECO:0000313" key="3">
    <source>
        <dbReference type="Proteomes" id="UP000267096"/>
    </source>
</evidence>
<gene>
    <name evidence="2" type="ORF">ASIM_LOCUS19364</name>
</gene>
<reference evidence="2 3" key="2">
    <citation type="submission" date="2018-11" db="EMBL/GenBank/DDBJ databases">
        <authorList>
            <consortium name="Pathogen Informatics"/>
        </authorList>
    </citation>
    <scope>NUCLEOTIDE SEQUENCE [LARGE SCALE GENOMIC DNA]</scope>
</reference>
<name>A0A0M3KG66_ANISI</name>
<dbReference type="EMBL" id="UYRR01037110">
    <property type="protein sequence ID" value="VDK69122.1"/>
    <property type="molecule type" value="Genomic_DNA"/>
</dbReference>
<keyword evidence="3" id="KW-1185">Reference proteome</keyword>
<feature type="compositionally biased region" description="Basic and acidic residues" evidence="1">
    <location>
        <begin position="42"/>
        <end position="53"/>
    </location>
</feature>